<evidence type="ECO:0000256" key="1">
    <source>
        <dbReference type="ARBA" id="ARBA00001947"/>
    </source>
</evidence>
<dbReference type="GO" id="GO:0016020">
    <property type="term" value="C:membrane"/>
    <property type="evidence" value="ECO:0007669"/>
    <property type="project" value="UniProtKB-SubCell"/>
</dbReference>
<feature type="transmembrane region" description="Helical" evidence="11">
    <location>
        <begin position="226"/>
        <end position="245"/>
    </location>
</feature>
<evidence type="ECO:0000256" key="4">
    <source>
        <dbReference type="ARBA" id="ARBA00022670"/>
    </source>
</evidence>
<evidence type="ECO:0000256" key="5">
    <source>
        <dbReference type="ARBA" id="ARBA00022692"/>
    </source>
</evidence>
<keyword evidence="11" id="KW-0479">Metal-binding</keyword>
<feature type="transmembrane region" description="Helical" evidence="11">
    <location>
        <begin position="320"/>
        <end position="339"/>
    </location>
</feature>
<protein>
    <recommendedName>
        <fullName evidence="11">Zinc metalloprotease</fullName>
        <ecNumber evidence="11">3.4.24.-</ecNumber>
    </recommendedName>
</protein>
<feature type="transmembrane region" description="Helical" evidence="11">
    <location>
        <begin position="266"/>
        <end position="291"/>
    </location>
</feature>
<dbReference type="InterPro" id="IPR008915">
    <property type="entry name" value="Peptidase_M50"/>
</dbReference>
<dbReference type="GO" id="GO:0046872">
    <property type="term" value="F:metal ion binding"/>
    <property type="evidence" value="ECO:0007669"/>
    <property type="project" value="UniProtKB-KW"/>
</dbReference>
<feature type="transmembrane region" description="Helical" evidence="11">
    <location>
        <begin position="99"/>
        <end position="122"/>
    </location>
</feature>
<dbReference type="InterPro" id="IPR036034">
    <property type="entry name" value="PDZ_sf"/>
</dbReference>
<evidence type="ECO:0000256" key="10">
    <source>
        <dbReference type="ARBA" id="ARBA00023136"/>
    </source>
</evidence>
<evidence type="ECO:0000256" key="9">
    <source>
        <dbReference type="ARBA" id="ARBA00023049"/>
    </source>
</evidence>
<keyword evidence="7 11" id="KW-0862">Zinc</keyword>
<dbReference type="CDD" id="cd23081">
    <property type="entry name" value="cpPDZ_EcRseP-like"/>
    <property type="match status" value="1"/>
</dbReference>
<dbReference type="Pfam" id="PF02163">
    <property type="entry name" value="Peptidase_M50"/>
    <property type="match status" value="1"/>
</dbReference>
<dbReference type="GO" id="GO:0004222">
    <property type="term" value="F:metalloendopeptidase activity"/>
    <property type="evidence" value="ECO:0007669"/>
    <property type="project" value="InterPro"/>
</dbReference>
<dbReference type="InterPro" id="IPR041489">
    <property type="entry name" value="PDZ_6"/>
</dbReference>
<feature type="domain" description="PDZ" evidence="12">
    <location>
        <begin position="120"/>
        <end position="168"/>
    </location>
</feature>
<comment type="similarity">
    <text evidence="3 11">Belongs to the peptidase M50B family.</text>
</comment>
<dbReference type="Gene3D" id="2.30.42.10">
    <property type="match status" value="1"/>
</dbReference>
<proteinExistence type="inferred from homology"/>
<evidence type="ECO:0000256" key="2">
    <source>
        <dbReference type="ARBA" id="ARBA00004141"/>
    </source>
</evidence>
<keyword evidence="9 11" id="KW-0482">Metalloprotease</keyword>
<keyword evidence="4 13" id="KW-0645">Protease</keyword>
<dbReference type="InterPro" id="IPR004387">
    <property type="entry name" value="Pept_M50_Zn"/>
</dbReference>
<keyword evidence="10 11" id="KW-0472">Membrane</keyword>
<reference evidence="13" key="1">
    <citation type="journal article" date="2020" name="mSystems">
        <title>Genome- and Community-Level Interaction Insights into Carbon Utilization and Element Cycling Functions of Hydrothermarchaeota in Hydrothermal Sediment.</title>
        <authorList>
            <person name="Zhou Z."/>
            <person name="Liu Y."/>
            <person name="Xu W."/>
            <person name="Pan J."/>
            <person name="Luo Z.H."/>
            <person name="Li M."/>
        </authorList>
    </citation>
    <scope>NUCLEOTIDE SEQUENCE [LARGE SCALE GENOMIC DNA]</scope>
    <source>
        <strain evidence="13">SpSt-747</strain>
    </source>
</reference>
<dbReference type="GO" id="GO:0006508">
    <property type="term" value="P:proteolysis"/>
    <property type="evidence" value="ECO:0007669"/>
    <property type="project" value="UniProtKB-KW"/>
</dbReference>
<comment type="cofactor">
    <cofactor evidence="1 11">
        <name>Zn(2+)</name>
        <dbReference type="ChEBI" id="CHEBI:29105"/>
    </cofactor>
</comment>
<organism evidence="13">
    <name type="scientific">Candidatus Caldatribacterium californiense</name>
    <dbReference type="NCBI Taxonomy" id="1454726"/>
    <lineage>
        <taxon>Bacteria</taxon>
        <taxon>Pseudomonadati</taxon>
        <taxon>Atribacterota</taxon>
        <taxon>Atribacteria</taxon>
        <taxon>Atribacterales</taxon>
        <taxon>Candidatus Caldatribacteriaceae</taxon>
        <taxon>Candidatus Caldatribacterium</taxon>
    </lineage>
</organism>
<evidence type="ECO:0000256" key="6">
    <source>
        <dbReference type="ARBA" id="ARBA00022801"/>
    </source>
</evidence>
<dbReference type="SUPFAM" id="SSF50156">
    <property type="entry name" value="PDZ domain-like"/>
    <property type="match status" value="1"/>
</dbReference>
<dbReference type="CDD" id="cd06163">
    <property type="entry name" value="S2P-M50_PDZ_RseP-like"/>
    <property type="match status" value="1"/>
</dbReference>
<dbReference type="PANTHER" id="PTHR42837:SF2">
    <property type="entry name" value="MEMBRANE METALLOPROTEASE ARASP2, CHLOROPLASTIC-RELATED"/>
    <property type="match status" value="1"/>
</dbReference>
<evidence type="ECO:0000259" key="12">
    <source>
        <dbReference type="PROSITE" id="PS50106"/>
    </source>
</evidence>
<dbReference type="SMART" id="SM00228">
    <property type="entry name" value="PDZ"/>
    <property type="match status" value="1"/>
</dbReference>
<dbReference type="AlphaFoldDB" id="A0A7V3YHJ3"/>
<dbReference type="EC" id="3.4.24.-" evidence="11"/>
<dbReference type="EMBL" id="DTFV01000115">
    <property type="protein sequence ID" value="HGI31204.1"/>
    <property type="molecule type" value="Genomic_DNA"/>
</dbReference>
<keyword evidence="6 11" id="KW-0378">Hydrolase</keyword>
<keyword evidence="5 11" id="KW-0812">Transmembrane</keyword>
<comment type="subcellular location">
    <subcellularLocation>
        <location evidence="2">Membrane</location>
        <topology evidence="2">Multi-pass membrane protein</topology>
    </subcellularLocation>
</comment>
<dbReference type="PANTHER" id="PTHR42837">
    <property type="entry name" value="REGULATOR OF SIGMA-E PROTEASE RSEP"/>
    <property type="match status" value="1"/>
</dbReference>
<comment type="caution">
    <text evidence="13">The sequence shown here is derived from an EMBL/GenBank/DDBJ whole genome shotgun (WGS) entry which is preliminary data.</text>
</comment>
<dbReference type="NCBIfam" id="TIGR00054">
    <property type="entry name" value="RIP metalloprotease RseP"/>
    <property type="match status" value="1"/>
</dbReference>
<accession>A0A7V3YHJ3</accession>
<evidence type="ECO:0000256" key="8">
    <source>
        <dbReference type="ARBA" id="ARBA00022989"/>
    </source>
</evidence>
<evidence type="ECO:0000313" key="13">
    <source>
        <dbReference type="EMBL" id="HGI31204.1"/>
    </source>
</evidence>
<keyword evidence="8 11" id="KW-1133">Transmembrane helix</keyword>
<dbReference type="Pfam" id="PF17820">
    <property type="entry name" value="PDZ_6"/>
    <property type="match status" value="1"/>
</dbReference>
<gene>
    <name evidence="13" type="primary">rseP</name>
    <name evidence="13" type="ORF">ENV30_07880</name>
</gene>
<sequence>MITVFAFIFVLSLLVLAHECGHFLMARRFGIRVLHFALGYGPKIVSWMWRGIEFSIRMLPLGGYVRMAGMEGNLIEGPGEFSVPSSERFDTKPLWQRSLVVLAGPLMNLILSVFLLFIVFSISGIPTGRIAVLEVMPGGPAERSGIQKGDVLIAVDGKPVERIEEVTQTIATSPGKTIVLTLERKGNIVEIPVVPEWSPEEKRALIRVVFGGENRKYHPLVTVAKSAMTVLEWFVLSLLGVLYTITGRFPLEVTGPLGIAQMAGQAAAFGFVNLLAFAAVISVFLALFNLFPIPVLDGGHLLIFLYEKVRGRPLEEEKKGIIYLIGIVFIFLLSIFVTYQDVLRIVAGK</sequence>
<evidence type="ECO:0000256" key="11">
    <source>
        <dbReference type="RuleBase" id="RU362031"/>
    </source>
</evidence>
<name>A0A7V3YHJ3_9BACT</name>
<evidence type="ECO:0000256" key="3">
    <source>
        <dbReference type="ARBA" id="ARBA00007931"/>
    </source>
</evidence>
<dbReference type="InterPro" id="IPR001478">
    <property type="entry name" value="PDZ"/>
</dbReference>
<evidence type="ECO:0000256" key="7">
    <source>
        <dbReference type="ARBA" id="ARBA00022833"/>
    </source>
</evidence>
<dbReference type="PROSITE" id="PS50106">
    <property type="entry name" value="PDZ"/>
    <property type="match status" value="1"/>
</dbReference>